<dbReference type="GO" id="GO:0005886">
    <property type="term" value="C:plasma membrane"/>
    <property type="evidence" value="ECO:0007669"/>
    <property type="project" value="UniProtKB-SubCell"/>
</dbReference>
<gene>
    <name evidence="9" type="ORF">CAL12_17430</name>
</gene>
<evidence type="ECO:0000313" key="10">
    <source>
        <dbReference type="Proteomes" id="UP000194151"/>
    </source>
</evidence>
<evidence type="ECO:0000256" key="5">
    <source>
        <dbReference type="ARBA" id="ARBA00023136"/>
    </source>
</evidence>
<feature type="transmembrane region" description="Helical" evidence="7">
    <location>
        <begin position="12"/>
        <end position="31"/>
    </location>
</feature>
<evidence type="ECO:0000313" key="9">
    <source>
        <dbReference type="EMBL" id="ARP82423.1"/>
    </source>
</evidence>
<dbReference type="InterPro" id="IPR050790">
    <property type="entry name" value="ExbB/TolQ_transport"/>
</dbReference>
<dbReference type="RefSeq" id="WP_086065792.1">
    <property type="nucleotide sequence ID" value="NZ_CP021108.1"/>
</dbReference>
<keyword evidence="9" id="KW-0966">Cell projection</keyword>
<dbReference type="Proteomes" id="UP000194151">
    <property type="component" value="Chromosome"/>
</dbReference>
<keyword evidence="6" id="KW-0653">Protein transport</keyword>
<evidence type="ECO:0000259" key="8">
    <source>
        <dbReference type="Pfam" id="PF01618"/>
    </source>
</evidence>
<evidence type="ECO:0000256" key="1">
    <source>
        <dbReference type="ARBA" id="ARBA00004651"/>
    </source>
</evidence>
<organism evidence="9 10">
    <name type="scientific">Bordetella genomosp. 8</name>
    <dbReference type="NCBI Taxonomy" id="1416806"/>
    <lineage>
        <taxon>Bacteria</taxon>
        <taxon>Pseudomonadati</taxon>
        <taxon>Pseudomonadota</taxon>
        <taxon>Betaproteobacteria</taxon>
        <taxon>Burkholderiales</taxon>
        <taxon>Alcaligenaceae</taxon>
        <taxon>Bordetella</taxon>
    </lineage>
</organism>
<comment type="similarity">
    <text evidence="6">Belongs to the exbB/tolQ family.</text>
</comment>
<dbReference type="EMBL" id="CP021108">
    <property type="protein sequence ID" value="ARP82423.1"/>
    <property type="molecule type" value="Genomic_DNA"/>
</dbReference>
<dbReference type="STRING" id="1416806.CAL12_17430"/>
<keyword evidence="9" id="KW-0969">Cilium</keyword>
<keyword evidence="3 7" id="KW-0812">Transmembrane</keyword>
<keyword evidence="6" id="KW-0813">Transport</keyword>
<dbReference type="PANTHER" id="PTHR30625:SF11">
    <property type="entry name" value="MOTA_TOLQ_EXBB PROTON CHANNEL DOMAIN-CONTAINING PROTEIN"/>
    <property type="match status" value="1"/>
</dbReference>
<dbReference type="AlphaFoldDB" id="A0A1W6YPC1"/>
<dbReference type="OrthoDB" id="4045at2"/>
<evidence type="ECO:0000256" key="2">
    <source>
        <dbReference type="ARBA" id="ARBA00022475"/>
    </source>
</evidence>
<proteinExistence type="inferred from homology"/>
<sequence length="227" mass="24768">MLSVLRDAGWPIWPLLATSVLCLALIIERLFSLRRSQIAPAGLVTQVLEMVRNRQDTPEAVARLERNSPLGRVLAEVLRQRNLPREEMRGAVEDTGRAVAHDLNRYIGAIGTIAVVAPLLGLFGTVVGMIDIFGSYSPTGGDPAQLAHGISVALYNTGFGILIAIPAMIFHRYLRGRVDDYMHQLENAASRTARVLTAPATVPARRRVDEDENLFSPRGAALQDPLA</sequence>
<evidence type="ECO:0000256" key="7">
    <source>
        <dbReference type="SAM" id="Phobius"/>
    </source>
</evidence>
<feature type="domain" description="MotA/TolQ/ExbB proton channel" evidence="8">
    <location>
        <begin position="67"/>
        <end position="186"/>
    </location>
</feature>
<evidence type="ECO:0000256" key="6">
    <source>
        <dbReference type="RuleBase" id="RU004057"/>
    </source>
</evidence>
<dbReference type="InterPro" id="IPR002898">
    <property type="entry name" value="MotA_ExbB_proton_chnl"/>
</dbReference>
<keyword evidence="2" id="KW-1003">Cell membrane</keyword>
<accession>A0A1W6YPC1</accession>
<feature type="transmembrane region" description="Helical" evidence="7">
    <location>
        <begin position="106"/>
        <end position="133"/>
    </location>
</feature>
<name>A0A1W6YPC1_9BORD</name>
<keyword evidence="10" id="KW-1185">Reference proteome</keyword>
<keyword evidence="9" id="KW-0282">Flagellum</keyword>
<feature type="transmembrane region" description="Helical" evidence="7">
    <location>
        <begin position="153"/>
        <end position="174"/>
    </location>
</feature>
<evidence type="ECO:0000256" key="3">
    <source>
        <dbReference type="ARBA" id="ARBA00022692"/>
    </source>
</evidence>
<dbReference type="GO" id="GO:0017038">
    <property type="term" value="P:protein import"/>
    <property type="evidence" value="ECO:0007669"/>
    <property type="project" value="TreeGrafter"/>
</dbReference>
<dbReference type="Pfam" id="PF01618">
    <property type="entry name" value="MotA_ExbB"/>
    <property type="match status" value="1"/>
</dbReference>
<protein>
    <submittedName>
        <fullName evidence="9">Flagellar motor protein MotA</fullName>
    </submittedName>
</protein>
<comment type="subcellular location">
    <subcellularLocation>
        <location evidence="1">Cell membrane</location>
        <topology evidence="1">Multi-pass membrane protein</topology>
    </subcellularLocation>
    <subcellularLocation>
        <location evidence="6">Membrane</location>
        <topology evidence="6">Multi-pass membrane protein</topology>
    </subcellularLocation>
</comment>
<evidence type="ECO:0000256" key="4">
    <source>
        <dbReference type="ARBA" id="ARBA00022989"/>
    </source>
</evidence>
<dbReference type="KEGG" id="bgv:CAL12_17430"/>
<keyword evidence="4 7" id="KW-1133">Transmembrane helix</keyword>
<dbReference type="PANTHER" id="PTHR30625">
    <property type="entry name" value="PROTEIN TOLQ"/>
    <property type="match status" value="1"/>
</dbReference>
<reference evidence="9 10" key="1">
    <citation type="submission" date="2017-05" db="EMBL/GenBank/DDBJ databases">
        <title>Complete and WGS of Bordetella genogroups.</title>
        <authorList>
            <person name="Spilker T."/>
            <person name="LiPuma J."/>
        </authorList>
    </citation>
    <scope>NUCLEOTIDE SEQUENCE [LARGE SCALE GENOMIC DNA]</scope>
    <source>
        <strain evidence="9 10">AU19157</strain>
    </source>
</reference>
<keyword evidence="5 7" id="KW-0472">Membrane</keyword>